<dbReference type="EMBL" id="JACJSK010000002">
    <property type="protein sequence ID" value="MBD2542552.1"/>
    <property type="molecule type" value="Genomic_DNA"/>
</dbReference>
<comment type="subcellular location">
    <subcellularLocation>
        <location evidence="1">Membrane</location>
        <topology evidence="1">Multi-pass membrane protein</topology>
    </subcellularLocation>
</comment>
<evidence type="ECO:0000256" key="2">
    <source>
        <dbReference type="ARBA" id="ARBA00022692"/>
    </source>
</evidence>
<evidence type="ECO:0000256" key="4">
    <source>
        <dbReference type="ARBA" id="ARBA00023136"/>
    </source>
</evidence>
<comment type="caution">
    <text evidence="6">The sequence shown here is derived from an EMBL/GenBank/DDBJ whole genome shotgun (WGS) entry which is preliminary data.</text>
</comment>
<keyword evidence="3 5" id="KW-1133">Transmembrane helix</keyword>
<reference evidence="6 7" key="1">
    <citation type="journal article" date="2020" name="ISME J.">
        <title>Comparative genomics reveals insights into cyanobacterial evolution and habitat adaptation.</title>
        <authorList>
            <person name="Chen M.Y."/>
            <person name="Teng W.K."/>
            <person name="Zhao L."/>
            <person name="Hu C.X."/>
            <person name="Zhou Y.K."/>
            <person name="Han B.P."/>
            <person name="Song L.R."/>
            <person name="Shu W.S."/>
        </authorList>
    </citation>
    <scope>NUCLEOTIDE SEQUENCE [LARGE SCALE GENOMIC DNA]</scope>
    <source>
        <strain evidence="6 7">FACHB-1370</strain>
    </source>
</reference>
<dbReference type="PANTHER" id="PTHR43424:SF1">
    <property type="entry name" value="LOCUS PUTATIVE PROTEIN 1-RELATED"/>
    <property type="match status" value="1"/>
</dbReference>
<feature type="transmembrane region" description="Helical" evidence="5">
    <location>
        <begin position="124"/>
        <end position="146"/>
    </location>
</feature>
<dbReference type="Proteomes" id="UP000641954">
    <property type="component" value="Unassembled WGS sequence"/>
</dbReference>
<accession>A0ABR8EAC9</accession>
<organism evidence="6 7">
    <name type="scientific">Planktothricoides raciborskii FACHB-1370</name>
    <dbReference type="NCBI Taxonomy" id="2949576"/>
    <lineage>
        <taxon>Bacteria</taxon>
        <taxon>Bacillati</taxon>
        <taxon>Cyanobacteriota</taxon>
        <taxon>Cyanophyceae</taxon>
        <taxon>Oscillatoriophycideae</taxon>
        <taxon>Oscillatoriales</taxon>
        <taxon>Oscillatoriaceae</taxon>
        <taxon>Planktothricoides</taxon>
    </lineage>
</organism>
<feature type="transmembrane region" description="Helical" evidence="5">
    <location>
        <begin position="344"/>
        <end position="363"/>
    </location>
</feature>
<dbReference type="InterPro" id="IPR002797">
    <property type="entry name" value="Polysacc_synth"/>
</dbReference>
<feature type="transmembrane region" description="Helical" evidence="5">
    <location>
        <begin position="310"/>
        <end position="332"/>
    </location>
</feature>
<feature type="transmembrane region" description="Helical" evidence="5">
    <location>
        <begin position="372"/>
        <end position="390"/>
    </location>
</feature>
<evidence type="ECO:0000313" key="6">
    <source>
        <dbReference type="EMBL" id="MBD2542552.1"/>
    </source>
</evidence>
<dbReference type="CDD" id="cd13128">
    <property type="entry name" value="MATE_Wzx_like"/>
    <property type="match status" value="1"/>
</dbReference>
<feature type="transmembrane region" description="Helical" evidence="5">
    <location>
        <begin position="396"/>
        <end position="420"/>
    </location>
</feature>
<evidence type="ECO:0000256" key="3">
    <source>
        <dbReference type="ARBA" id="ARBA00022989"/>
    </source>
</evidence>
<protein>
    <submittedName>
        <fullName evidence="6">Flippase</fullName>
    </submittedName>
</protein>
<feature type="transmembrane region" description="Helical" evidence="5">
    <location>
        <begin position="184"/>
        <end position="202"/>
    </location>
</feature>
<feature type="transmembrane region" description="Helical" evidence="5">
    <location>
        <begin position="99"/>
        <end position="118"/>
    </location>
</feature>
<feature type="transmembrane region" description="Helical" evidence="5">
    <location>
        <begin position="223"/>
        <end position="242"/>
    </location>
</feature>
<name>A0ABR8EAC9_9CYAN</name>
<keyword evidence="2 5" id="KW-0812">Transmembrane</keyword>
<dbReference type="Pfam" id="PF01943">
    <property type="entry name" value="Polysacc_synt"/>
    <property type="match status" value="1"/>
</dbReference>
<dbReference type="PANTHER" id="PTHR43424">
    <property type="entry name" value="LOCUS PUTATIVE PROTEIN 1-RELATED"/>
    <property type="match status" value="1"/>
</dbReference>
<dbReference type="InterPro" id="IPR052556">
    <property type="entry name" value="PolySynth_Transporter"/>
</dbReference>
<feature type="transmembrane region" description="Helical" evidence="5">
    <location>
        <begin position="158"/>
        <end position="178"/>
    </location>
</feature>
<keyword evidence="7" id="KW-1185">Reference proteome</keyword>
<evidence type="ECO:0000313" key="7">
    <source>
        <dbReference type="Proteomes" id="UP000641954"/>
    </source>
</evidence>
<gene>
    <name evidence="6" type="ORF">H6G72_01445</name>
</gene>
<feature type="transmembrane region" description="Helical" evidence="5">
    <location>
        <begin position="55"/>
        <end position="78"/>
    </location>
</feature>
<sequence>MLEKLAALGQKISPGLWKLIGNTGWLFADKILRMGLALVIGVWVARYLGPEQFGLYNYAISFAGLFTMFATLGLDSIVVRNIVRQPAEKDEILGTTFGLRLMGGCFVVFLAVTTVSLVRPGEDLTSLLVAIIAAGAIFQAFDTIDLWFQSQIQSKYPVWAKTSAYLLLNLGKIGLILIQAPLVAFAWAWLSEFIFAAVALAFSYGSKGHSLSAWRFNLGQAKVMLRESLPLILAGVAVTIYLRADAVMLGAMIGDESVGIYSVAVRFSEIWYFIPGAIVSSVSPSIIQAKEVSETLYYQRMQKLFNFVSGLAYAIAIPMTFIASPLIIYVFGEEYQAAGPVLSLHIWASLFVFVGVSRGPWIITEGFTKSSFVTKSCGAILNVLLNLWLIPKYRELGAAIATVISYGFSDYVLFIIWPPFRKTIGMMMTKSLTLSFLWLRK</sequence>
<evidence type="ECO:0000256" key="5">
    <source>
        <dbReference type="SAM" id="Phobius"/>
    </source>
</evidence>
<evidence type="ECO:0000256" key="1">
    <source>
        <dbReference type="ARBA" id="ARBA00004141"/>
    </source>
</evidence>
<feature type="transmembrane region" description="Helical" evidence="5">
    <location>
        <begin position="31"/>
        <end position="49"/>
    </location>
</feature>
<proteinExistence type="predicted"/>
<keyword evidence="4 5" id="KW-0472">Membrane</keyword>